<dbReference type="Gene3D" id="3.30.1490.20">
    <property type="entry name" value="ATP-grasp fold, A domain"/>
    <property type="match status" value="1"/>
</dbReference>
<organism evidence="8">
    <name type="scientific">Naegleria gruberi</name>
    <name type="common">Amoeba</name>
    <dbReference type="NCBI Taxonomy" id="5762"/>
    <lineage>
        <taxon>Eukaryota</taxon>
        <taxon>Discoba</taxon>
        <taxon>Heterolobosea</taxon>
        <taxon>Tetramitia</taxon>
        <taxon>Eutetramitia</taxon>
        <taxon>Vahlkampfiidae</taxon>
        <taxon>Naegleria</taxon>
    </lineage>
</organism>
<dbReference type="InterPro" id="IPR020897">
    <property type="entry name" value="Synapsin_pre-ATP-grasp_dom"/>
</dbReference>
<evidence type="ECO:0000256" key="3">
    <source>
        <dbReference type="ARBA" id="ARBA00023018"/>
    </source>
</evidence>
<dbReference type="SUPFAM" id="SSF52440">
    <property type="entry name" value="PreATP-grasp domain"/>
    <property type="match status" value="1"/>
</dbReference>
<name>D2VCX0_NAEGR</name>
<dbReference type="PANTHER" id="PTHR10841:SF17">
    <property type="entry name" value="SYNAPSIN"/>
    <property type="match status" value="1"/>
</dbReference>
<dbReference type="STRING" id="5762.D2VCX0"/>
<dbReference type="VEuPathDB" id="AmoebaDB:NAEGRDRAFT_66720"/>
<dbReference type="PANTHER" id="PTHR10841">
    <property type="entry name" value="SYNAPSIN"/>
    <property type="match status" value="1"/>
</dbReference>
<dbReference type="Pfam" id="PF02750">
    <property type="entry name" value="Synapsin_C"/>
    <property type="match status" value="1"/>
</dbReference>
<evidence type="ECO:0000313" key="7">
    <source>
        <dbReference type="EMBL" id="EFC45496.1"/>
    </source>
</evidence>
<dbReference type="KEGG" id="ngr:NAEGRDRAFT_66720"/>
<evidence type="ECO:0000256" key="4">
    <source>
        <dbReference type="ARBA" id="ARBA00034103"/>
    </source>
</evidence>
<dbReference type="InterPro" id="IPR001359">
    <property type="entry name" value="Synapsin"/>
</dbReference>
<dbReference type="OrthoDB" id="10249572at2759"/>
<dbReference type="InterPro" id="IPR020898">
    <property type="entry name" value="Synapsin_ATP-bd_dom"/>
</dbReference>
<dbReference type="GO" id="GO:0005524">
    <property type="term" value="F:ATP binding"/>
    <property type="evidence" value="ECO:0007669"/>
    <property type="project" value="InterPro"/>
</dbReference>
<dbReference type="Pfam" id="PF02078">
    <property type="entry name" value="Synapsin"/>
    <property type="match status" value="1"/>
</dbReference>
<dbReference type="GeneID" id="8857388"/>
<dbReference type="InterPro" id="IPR016185">
    <property type="entry name" value="PreATP-grasp_dom_sf"/>
</dbReference>
<feature type="domain" description="Synapsin pre-ATP-grasp" evidence="5">
    <location>
        <begin position="11"/>
        <end position="104"/>
    </location>
</feature>
<dbReference type="RefSeq" id="XP_002678240.1">
    <property type="nucleotide sequence ID" value="XM_002678194.1"/>
</dbReference>
<dbReference type="SUPFAM" id="SSF56059">
    <property type="entry name" value="Glutathione synthetase ATP-binding domain-like"/>
    <property type="match status" value="1"/>
</dbReference>
<dbReference type="InParanoid" id="D2VCX0"/>
<dbReference type="AlphaFoldDB" id="D2VCX0"/>
<keyword evidence="2" id="KW-0597">Phosphoprotein</keyword>
<evidence type="ECO:0000313" key="8">
    <source>
        <dbReference type="Proteomes" id="UP000006671"/>
    </source>
</evidence>
<feature type="domain" description="Synapsin ATP-binding" evidence="6">
    <location>
        <begin position="106"/>
        <end position="315"/>
    </location>
</feature>
<comment type="subcellular location">
    <subcellularLocation>
        <location evidence="4">Synapse</location>
    </subcellularLocation>
</comment>
<evidence type="ECO:0000259" key="5">
    <source>
        <dbReference type="Pfam" id="PF02078"/>
    </source>
</evidence>
<dbReference type="Gene3D" id="3.30.470.20">
    <property type="entry name" value="ATP-grasp fold, B domain"/>
    <property type="match status" value="1"/>
</dbReference>
<dbReference type="InterPro" id="IPR013815">
    <property type="entry name" value="ATP_grasp_subdomain_1"/>
</dbReference>
<comment type="similarity">
    <text evidence="1">Belongs to the synapsin family.</text>
</comment>
<dbReference type="OMA" id="CCEIFGG"/>
<evidence type="ECO:0000256" key="1">
    <source>
        <dbReference type="ARBA" id="ARBA00008243"/>
    </source>
</evidence>
<proteinExistence type="inferred from homology"/>
<dbReference type="PRINTS" id="PR01368">
    <property type="entry name" value="SYNAPSIN"/>
</dbReference>
<dbReference type="Gene3D" id="3.40.50.20">
    <property type="match status" value="1"/>
</dbReference>
<accession>D2VCX0</accession>
<sequence>MSSIIDYNQSDQSNWYKLFANKTTKQGKKIKVEQAGWEEIKLVSNSEYGPILELKAKNDSMFSQQSKDRDFKPDFVLVRNFPSSLHTETFRNVLLGLMFANIPAVNSLESVYMCSEKPIIYGKLKEIQKKLGGFENFPLIPQIYYPNIRSTDFFDENEKTTPQEFPVVCKVGTVHAGFGKQKLDTKSSFTDFTTVLALYKDYFTCEPFCQVDYDLRLQKIGNHYRVYQRSSDSSWKNNWGAMKFKALDTIEERYKLWMDEVSQLFGGLDLFTLDVMKLKDGSERIIELNDSSMGLLYEYETQDNLCIVETVMDKIHSLDL</sequence>
<reference evidence="7 8" key="1">
    <citation type="journal article" date="2010" name="Cell">
        <title>The genome of Naegleria gruberi illuminates early eukaryotic versatility.</title>
        <authorList>
            <person name="Fritz-Laylin L.K."/>
            <person name="Prochnik S.E."/>
            <person name="Ginger M.L."/>
            <person name="Dacks J.B."/>
            <person name="Carpenter M.L."/>
            <person name="Field M.C."/>
            <person name="Kuo A."/>
            <person name="Paredez A."/>
            <person name="Chapman J."/>
            <person name="Pham J."/>
            <person name="Shu S."/>
            <person name="Neupane R."/>
            <person name="Cipriano M."/>
            <person name="Mancuso J."/>
            <person name="Tu H."/>
            <person name="Salamov A."/>
            <person name="Lindquist E."/>
            <person name="Shapiro H."/>
            <person name="Lucas S."/>
            <person name="Grigoriev I.V."/>
            <person name="Cande W.Z."/>
            <person name="Fulton C."/>
            <person name="Rokhsar D.S."/>
            <person name="Dawson S.C."/>
        </authorList>
    </citation>
    <scope>NUCLEOTIDE SEQUENCE [LARGE SCALE GENOMIC DNA]</scope>
    <source>
        <strain evidence="7 8">NEG-M</strain>
    </source>
</reference>
<dbReference type="eggNOG" id="KOG3895">
    <property type="taxonomic scope" value="Eukaryota"/>
</dbReference>
<dbReference type="Proteomes" id="UP000006671">
    <property type="component" value="Unassembled WGS sequence"/>
</dbReference>
<protein>
    <submittedName>
        <fullName evidence="7">Uncharacterized protein AM20</fullName>
    </submittedName>
</protein>
<keyword evidence="3" id="KW-0770">Synapse</keyword>
<evidence type="ECO:0000259" key="6">
    <source>
        <dbReference type="Pfam" id="PF02750"/>
    </source>
</evidence>
<gene>
    <name evidence="7" type="primary">AM20</name>
    <name evidence="7" type="ORF">NAEGRDRAFT_66720</name>
</gene>
<keyword evidence="8" id="KW-1185">Reference proteome</keyword>
<evidence type="ECO:0000256" key="2">
    <source>
        <dbReference type="ARBA" id="ARBA00022553"/>
    </source>
</evidence>
<dbReference type="EMBL" id="GG738863">
    <property type="protein sequence ID" value="EFC45496.1"/>
    <property type="molecule type" value="Genomic_DNA"/>
</dbReference>